<dbReference type="InterPro" id="IPR002937">
    <property type="entry name" value="Amino_oxidase"/>
</dbReference>
<dbReference type="GO" id="GO:0003682">
    <property type="term" value="F:chromatin binding"/>
    <property type="evidence" value="ECO:0007669"/>
    <property type="project" value="TreeGrafter"/>
</dbReference>
<dbReference type="InterPro" id="IPR036910">
    <property type="entry name" value="HMG_box_dom_sf"/>
</dbReference>
<dbReference type="SUPFAM" id="SSF46689">
    <property type="entry name" value="Homeodomain-like"/>
    <property type="match status" value="1"/>
</dbReference>
<dbReference type="GO" id="GO:0003677">
    <property type="term" value="F:DNA binding"/>
    <property type="evidence" value="ECO:0007669"/>
    <property type="project" value="UniProtKB-UniRule"/>
</dbReference>
<evidence type="ECO:0000256" key="2">
    <source>
        <dbReference type="ARBA" id="ARBA00023002"/>
    </source>
</evidence>
<feature type="compositionally biased region" description="Low complexity" evidence="4">
    <location>
        <begin position="1361"/>
        <end position="1372"/>
    </location>
</feature>
<dbReference type="EMBL" id="MCFL01000021">
    <property type="protein sequence ID" value="ORZ35619.1"/>
    <property type="molecule type" value="Genomic_DNA"/>
</dbReference>
<evidence type="ECO:0000313" key="7">
    <source>
        <dbReference type="EMBL" id="ORZ35619.1"/>
    </source>
</evidence>
<dbReference type="GO" id="GO:0016491">
    <property type="term" value="F:oxidoreductase activity"/>
    <property type="evidence" value="ECO:0007669"/>
    <property type="project" value="UniProtKB-KW"/>
</dbReference>
<keyword evidence="2" id="KW-0560">Oxidoreductase</keyword>
<feature type="domain" description="HMG box" evidence="5">
    <location>
        <begin position="1235"/>
        <end position="1304"/>
    </location>
</feature>
<dbReference type="Pfam" id="PF00505">
    <property type="entry name" value="HMG_box"/>
    <property type="match status" value="1"/>
</dbReference>
<dbReference type="InterPro" id="IPR050281">
    <property type="entry name" value="Flavin_monoamine_oxidase"/>
</dbReference>
<dbReference type="PANTHER" id="PTHR10742:SF386">
    <property type="entry name" value="LYSINE-SPECIFIC HISTONE DEMETHYLASE 1A"/>
    <property type="match status" value="1"/>
</dbReference>
<feature type="domain" description="SWIRM" evidence="6">
    <location>
        <begin position="195"/>
        <end position="291"/>
    </location>
</feature>
<feature type="DNA-binding region" description="HMG box" evidence="3">
    <location>
        <begin position="1235"/>
        <end position="1304"/>
    </location>
</feature>
<feature type="compositionally biased region" description="Polar residues" evidence="4">
    <location>
        <begin position="1087"/>
        <end position="1099"/>
    </location>
</feature>
<dbReference type="PANTHER" id="PTHR10742">
    <property type="entry name" value="FLAVIN MONOAMINE OXIDASE"/>
    <property type="match status" value="1"/>
</dbReference>
<dbReference type="InterPro" id="IPR036388">
    <property type="entry name" value="WH-like_DNA-bd_sf"/>
</dbReference>
<feature type="region of interest" description="Disordered" evidence="4">
    <location>
        <begin position="1361"/>
        <end position="1406"/>
    </location>
</feature>
<dbReference type="STRING" id="765915.A0A1Y2HM31"/>
<dbReference type="Pfam" id="PF01593">
    <property type="entry name" value="Amino_oxidase"/>
    <property type="match status" value="2"/>
</dbReference>
<dbReference type="Gene3D" id="1.10.30.10">
    <property type="entry name" value="High mobility group box domain"/>
    <property type="match status" value="1"/>
</dbReference>
<feature type="compositionally biased region" description="Low complexity" evidence="4">
    <location>
        <begin position="1513"/>
        <end position="1548"/>
    </location>
</feature>
<feature type="compositionally biased region" description="Pro residues" evidence="4">
    <location>
        <begin position="1484"/>
        <end position="1493"/>
    </location>
</feature>
<feature type="compositionally biased region" description="Low complexity" evidence="4">
    <location>
        <begin position="1075"/>
        <end position="1086"/>
    </location>
</feature>
<evidence type="ECO:0000256" key="1">
    <source>
        <dbReference type="ARBA" id="ARBA00005995"/>
    </source>
</evidence>
<feature type="compositionally biased region" description="Basic residues" evidence="4">
    <location>
        <begin position="485"/>
        <end position="498"/>
    </location>
</feature>
<comment type="similarity">
    <text evidence="1">Belongs to the flavin monoamine oxidase family.</text>
</comment>
<dbReference type="SUPFAM" id="SSF51905">
    <property type="entry name" value="FAD/NAD(P)-binding domain"/>
    <property type="match status" value="2"/>
</dbReference>
<dbReference type="Gene3D" id="3.90.660.10">
    <property type="match status" value="1"/>
</dbReference>
<keyword evidence="3" id="KW-0238">DNA-binding</keyword>
<feature type="region of interest" description="Disordered" evidence="4">
    <location>
        <begin position="1420"/>
        <end position="1674"/>
    </location>
</feature>
<sequence>MDSKNRPPRRQGGTSGFGNQNARRTTKGRDSSQTSSQASSSVASSPNLRDDNDEQVDHDEDAMDIDTVPQPNRTKSSSSSVAVRTPSLSPPADAAGNGDGTSSKTLSAASALAASLTPAAKALLDGFSKLASPKPCSSPRILPNCDPLPTSAASTLGAFTSESTAFTSGVSSNSSLTGGLDEVELDLATLPSDSLVHAAIEARLPITAMSDLEFHTFGKHFGSPADKLATYLDARNRILRAFFLSPQRALTLHEAIRACRDHRLDLVGALYQFLVRNSMVNFGVVRPPGITGGVLVTPAAMSPVAQAPAESRASTPPTLPLSRPRRFVVIGAGAAGLACARQLKQISESIAYSATLDPASQTAHVARTIPPPEVIVLEARNRVGGRVYTHPLYTKVRTSQSPFASTYTTGVDLGAKVVTGFDGGNPIKTIVRGQLRLKTHELNGSTRMFDSQGDEVDSGLDETIEEVFNEVLEETTRMREEMKAATKKAARSRGRAKSGRSMQTPVSGTGRQTRRMSITTRSAAALGMSSSGAESSAASSRASSVRRSTRRAVATASLDSSSLNTSDQDSSANLAPSDVSDVDSVSHQSSGSDDEDDARSTRSRNSSSSNKAAPRLFSPLPKLSTMSLGDAIEKALNSHPQYQSFSDKETELLHWHLANLEFANSSTVDQNSLEHWDQDDEHELLGPHGMIIGGYGQVTHALAYGCRAMAVQAGADADGIATDALDLRLNTPVTQIRWNKVHKSRLRSSSLTLAESSAEPSNVEVTCADGTRIVADAVVITAPLGVLKSGSIKFSPDLPKQKQTSIQRLGFGTLNKVVLVFKSAFWDTSVESFGYANPPDPTNPLEYSTTRGRNYLFWNMTDVVKLPVLVAMSAGHAAVRLESTPDTIIVQEALDALRKIYGPRNVPAPLETVVTRWSYDEYARGSYSYVATGSSGEDYDRLAAPLGNTVYFAGEHTCREYPATVHGAMLSGMRAAAEVANAVFGEVRYVEDDAVMEVVEAAPELSSVAGNGNHGGGELAGMSSGIAGGVVNSLFATLVNGMAGASGGTGTSDEPMQVDVFAAPATKRKRGGIGHVASAGASSSGSLPDQATAVSTTDVDSMEDVDSGDGGANDQPKRLAKKAKPNAPGSTHTTFVASKPTGAPATQTTSAAVTEDPAVWRILPGRNWSRTNVTIPCTQYLSTTAPCTVTCSTPTEFFEHILTHLTPSDRLRFPGEPDERGEYPTLPRMYMPIPPKPPTKNPFMLFQLVSWEAMRRETPGNERHLIRQRMGERWRDLDLVTKQVFQAEVDRMQEKYAKAMDVFRMQCEALGLGEYRTHLEAQVPVDLEKLEESLSQVGTPVLQAATLFISARMLASADGQSSPASAAAAGRDSLGDDGGGLTSPSPLARMTGTPPLKPGENPHARRDGLLAAGAAGVIPMPSFPSLPPMARSSSPRPGSRHSRTPQRRTASPSGGSERHQHQQPRPPGIHTPGRPVQPRSASPKQPPVIPPIQPSRSASASSPKLPGPRALFPSYPSTPSSSVPGAVSHHALSSPHSPSASLLGSPSAGMPPSFALYQASSRLNRFESAGTSPPPPPTGLSSTHAPPPGVIAPGTIPTTSASHHNTIKSPPDGIKTYLNTVAGDRQYQQYVQQRSAAAHGSPSSAASGRSGSAGSDARSPAPSRTRALPPPGNR</sequence>
<feature type="compositionally biased region" description="Acidic residues" evidence="4">
    <location>
        <begin position="51"/>
        <end position="64"/>
    </location>
</feature>
<feature type="compositionally biased region" description="Polar residues" evidence="4">
    <location>
        <begin position="502"/>
        <end position="520"/>
    </location>
</feature>
<feature type="compositionally biased region" description="Polar residues" evidence="4">
    <location>
        <begin position="1596"/>
        <end position="1608"/>
    </location>
</feature>
<dbReference type="OrthoDB" id="9982100at2759"/>
<evidence type="ECO:0000256" key="3">
    <source>
        <dbReference type="PROSITE-ProRule" id="PRU00267"/>
    </source>
</evidence>
<dbReference type="InterPro" id="IPR009071">
    <property type="entry name" value="HMG_box_dom"/>
</dbReference>
<organism evidence="7 8">
    <name type="scientific">Catenaria anguillulae PL171</name>
    <dbReference type="NCBI Taxonomy" id="765915"/>
    <lineage>
        <taxon>Eukaryota</taxon>
        <taxon>Fungi</taxon>
        <taxon>Fungi incertae sedis</taxon>
        <taxon>Blastocladiomycota</taxon>
        <taxon>Blastocladiomycetes</taxon>
        <taxon>Blastocladiales</taxon>
        <taxon>Catenariaceae</taxon>
        <taxon>Catenaria</taxon>
    </lineage>
</organism>
<dbReference type="PROSITE" id="PS50934">
    <property type="entry name" value="SWIRM"/>
    <property type="match status" value="1"/>
</dbReference>
<comment type="caution">
    <text evidence="7">The sequence shown here is derived from an EMBL/GenBank/DDBJ whole genome shotgun (WGS) entry which is preliminary data.</text>
</comment>
<evidence type="ECO:0000259" key="6">
    <source>
        <dbReference type="PROSITE" id="PS50934"/>
    </source>
</evidence>
<name>A0A1Y2HM31_9FUNG</name>
<dbReference type="GO" id="GO:0050660">
    <property type="term" value="F:flavin adenine dinucleotide binding"/>
    <property type="evidence" value="ECO:0007669"/>
    <property type="project" value="TreeGrafter"/>
</dbReference>
<feature type="region of interest" description="Disordered" evidence="4">
    <location>
        <begin position="482"/>
        <end position="621"/>
    </location>
</feature>
<feature type="compositionally biased region" description="Low complexity" evidence="4">
    <location>
        <begin position="1634"/>
        <end position="1664"/>
    </location>
</feature>
<dbReference type="GO" id="GO:0005634">
    <property type="term" value="C:nucleus"/>
    <property type="evidence" value="ECO:0007669"/>
    <property type="project" value="UniProtKB-UniRule"/>
</dbReference>
<dbReference type="Proteomes" id="UP000193411">
    <property type="component" value="Unassembled WGS sequence"/>
</dbReference>
<evidence type="ECO:0000259" key="5">
    <source>
        <dbReference type="PROSITE" id="PS50118"/>
    </source>
</evidence>
<feature type="region of interest" description="Disordered" evidence="4">
    <location>
        <begin position="1"/>
        <end position="104"/>
    </location>
</feature>
<keyword evidence="8" id="KW-1185">Reference proteome</keyword>
<keyword evidence="3" id="KW-0539">Nucleus</keyword>
<protein>
    <submittedName>
        <fullName evidence="7">Flavin-containing amine oxidoreductase-domain containing protein</fullName>
    </submittedName>
</protein>
<dbReference type="InterPro" id="IPR036188">
    <property type="entry name" value="FAD/NAD-bd_sf"/>
</dbReference>
<accession>A0A1Y2HM31</accession>
<dbReference type="InterPro" id="IPR007526">
    <property type="entry name" value="SWIRM"/>
</dbReference>
<evidence type="ECO:0000256" key="4">
    <source>
        <dbReference type="SAM" id="MobiDB-lite"/>
    </source>
</evidence>
<dbReference type="GO" id="GO:0010468">
    <property type="term" value="P:regulation of gene expression"/>
    <property type="evidence" value="ECO:0007669"/>
    <property type="project" value="UniProtKB-ARBA"/>
</dbReference>
<feature type="compositionally biased region" description="Low complexity" evidence="4">
    <location>
        <begin position="521"/>
        <end position="591"/>
    </location>
</feature>
<feature type="compositionally biased region" description="Low complexity" evidence="4">
    <location>
        <begin position="31"/>
        <end position="45"/>
    </location>
</feature>
<dbReference type="InterPro" id="IPR009057">
    <property type="entry name" value="Homeodomain-like_sf"/>
</dbReference>
<dbReference type="SUPFAM" id="SSF54373">
    <property type="entry name" value="FAD-linked reductases, C-terminal domain"/>
    <property type="match status" value="1"/>
</dbReference>
<reference evidence="7 8" key="1">
    <citation type="submission" date="2016-07" db="EMBL/GenBank/DDBJ databases">
        <title>Pervasive Adenine N6-methylation of Active Genes in Fungi.</title>
        <authorList>
            <consortium name="DOE Joint Genome Institute"/>
            <person name="Mondo S.J."/>
            <person name="Dannebaum R.O."/>
            <person name="Kuo R.C."/>
            <person name="Labutti K."/>
            <person name="Haridas S."/>
            <person name="Kuo A."/>
            <person name="Salamov A."/>
            <person name="Ahrendt S.R."/>
            <person name="Lipzen A."/>
            <person name="Sullivan W."/>
            <person name="Andreopoulos W.B."/>
            <person name="Clum A."/>
            <person name="Lindquist E."/>
            <person name="Daum C."/>
            <person name="Ramamoorthy G.K."/>
            <person name="Gryganskyi A."/>
            <person name="Culley D."/>
            <person name="Magnuson J.K."/>
            <person name="James T.Y."/>
            <person name="O'Malley M.A."/>
            <person name="Stajich J.E."/>
            <person name="Spatafora J.W."/>
            <person name="Visel A."/>
            <person name="Grigoriev I.V."/>
        </authorList>
    </citation>
    <scope>NUCLEOTIDE SEQUENCE [LARGE SCALE GENOMIC DNA]</scope>
    <source>
        <strain evidence="7 8">PL171</strain>
    </source>
</reference>
<proteinExistence type="inferred from homology"/>
<dbReference type="GO" id="GO:0006338">
    <property type="term" value="P:chromatin remodeling"/>
    <property type="evidence" value="ECO:0007669"/>
    <property type="project" value="TreeGrafter"/>
</dbReference>
<evidence type="ECO:0000313" key="8">
    <source>
        <dbReference type="Proteomes" id="UP000193411"/>
    </source>
</evidence>
<gene>
    <name evidence="7" type="ORF">BCR44DRAFT_1499504</name>
</gene>
<dbReference type="Gene3D" id="3.50.50.60">
    <property type="entry name" value="FAD/NAD(P)-binding domain"/>
    <property type="match status" value="2"/>
</dbReference>
<feature type="region of interest" description="Disordered" evidence="4">
    <location>
        <begin position="1067"/>
        <end position="1152"/>
    </location>
</feature>
<dbReference type="Gene3D" id="1.10.10.10">
    <property type="entry name" value="Winged helix-like DNA-binding domain superfamily/Winged helix DNA-binding domain"/>
    <property type="match status" value="1"/>
</dbReference>
<feature type="compositionally biased region" description="Low complexity" evidence="4">
    <location>
        <begin position="1428"/>
        <end position="1437"/>
    </location>
</feature>
<dbReference type="Pfam" id="PF04433">
    <property type="entry name" value="SWIRM"/>
    <property type="match status" value="1"/>
</dbReference>
<dbReference type="SUPFAM" id="SSF47095">
    <property type="entry name" value="HMG-box"/>
    <property type="match status" value="1"/>
</dbReference>
<dbReference type="PROSITE" id="PS50118">
    <property type="entry name" value="HMG_BOX_2"/>
    <property type="match status" value="1"/>
</dbReference>